<evidence type="ECO:0000256" key="1">
    <source>
        <dbReference type="ARBA" id="ARBA00022723"/>
    </source>
</evidence>
<accession>E6PKY2</accession>
<dbReference type="EMBL" id="CABM01000008">
    <property type="protein sequence ID" value="CBH95583.1"/>
    <property type="molecule type" value="Genomic_DNA"/>
</dbReference>
<dbReference type="Gene3D" id="3.20.20.140">
    <property type="entry name" value="Metal-dependent hydrolases"/>
    <property type="match status" value="1"/>
</dbReference>
<evidence type="ECO:0000256" key="2">
    <source>
        <dbReference type="ARBA" id="ARBA00022801"/>
    </source>
</evidence>
<dbReference type="AlphaFoldDB" id="E6PKY2"/>
<keyword evidence="1" id="KW-0479">Metal-binding</keyword>
<name>E6PKY2_9ZZZZ</name>
<dbReference type="PANTHER" id="PTHR46124">
    <property type="entry name" value="D-AMINOACYL-TRNA DEACYLASE"/>
    <property type="match status" value="1"/>
</dbReference>
<dbReference type="CDD" id="cd01310">
    <property type="entry name" value="TatD_DNAse"/>
    <property type="match status" value="1"/>
</dbReference>
<dbReference type="PIRSF" id="PIRSF005902">
    <property type="entry name" value="DNase_TatD"/>
    <property type="match status" value="1"/>
</dbReference>
<comment type="caution">
    <text evidence="3">The sequence shown here is derived from an EMBL/GenBank/DDBJ whole genome shotgun (WGS) entry which is preliminary data.</text>
</comment>
<dbReference type="InterPro" id="IPR001130">
    <property type="entry name" value="TatD-like"/>
</dbReference>
<dbReference type="SUPFAM" id="SSF51556">
    <property type="entry name" value="Metallo-dependent hydrolases"/>
    <property type="match status" value="1"/>
</dbReference>
<dbReference type="InterPro" id="IPR018228">
    <property type="entry name" value="DNase_TatD-rel_CS"/>
</dbReference>
<dbReference type="FunFam" id="3.20.20.140:FF:000005">
    <property type="entry name" value="TatD family hydrolase"/>
    <property type="match status" value="1"/>
</dbReference>
<gene>
    <name evidence="3" type="ORF">CARN2_1847</name>
</gene>
<proteinExistence type="predicted"/>
<reference evidence="3" key="1">
    <citation type="submission" date="2009-10" db="EMBL/GenBank/DDBJ databases">
        <title>Diversity of trophic interactions inside an arsenic-rich microbial ecosystem.</title>
        <authorList>
            <person name="Bertin P.N."/>
            <person name="Heinrich-Salmeron A."/>
            <person name="Pelletier E."/>
            <person name="Goulhen-Chollet F."/>
            <person name="Arsene-Ploetze F."/>
            <person name="Gallien S."/>
            <person name="Calteau A."/>
            <person name="Vallenet D."/>
            <person name="Casiot C."/>
            <person name="Chane-Woon-Ming B."/>
            <person name="Giloteaux L."/>
            <person name="Barakat M."/>
            <person name="Bonnefoy V."/>
            <person name="Bruneel O."/>
            <person name="Chandler M."/>
            <person name="Cleiss J."/>
            <person name="Duran R."/>
            <person name="Elbaz-Poulichet F."/>
            <person name="Fonknechten N."/>
            <person name="Lauga B."/>
            <person name="Mornico D."/>
            <person name="Ortet P."/>
            <person name="Schaeffer C."/>
            <person name="Siguier P."/>
            <person name="Alexander Thil Smith A."/>
            <person name="Van Dorsselaer A."/>
            <person name="Weissenbach J."/>
            <person name="Medigue C."/>
            <person name="Le Paslier D."/>
        </authorList>
    </citation>
    <scope>NUCLEOTIDE SEQUENCE</scope>
</reference>
<dbReference type="PROSITE" id="PS01091">
    <property type="entry name" value="TATD_3"/>
    <property type="match status" value="1"/>
</dbReference>
<dbReference type="GO" id="GO:0016788">
    <property type="term" value="F:hydrolase activity, acting on ester bonds"/>
    <property type="evidence" value="ECO:0007669"/>
    <property type="project" value="InterPro"/>
</dbReference>
<organism evidence="3">
    <name type="scientific">mine drainage metagenome</name>
    <dbReference type="NCBI Taxonomy" id="410659"/>
    <lineage>
        <taxon>unclassified sequences</taxon>
        <taxon>metagenomes</taxon>
        <taxon>ecological metagenomes</taxon>
    </lineage>
</organism>
<dbReference type="Pfam" id="PF01026">
    <property type="entry name" value="TatD_DNase"/>
    <property type="match status" value="1"/>
</dbReference>
<evidence type="ECO:0000313" key="3">
    <source>
        <dbReference type="EMBL" id="CBH95583.1"/>
    </source>
</evidence>
<keyword evidence="2" id="KW-0378">Hydrolase</keyword>
<dbReference type="PANTHER" id="PTHR46124:SF2">
    <property type="entry name" value="D-AMINOACYL-TRNA DEACYLASE"/>
    <property type="match status" value="1"/>
</dbReference>
<sequence>MNWIDTHAHLDAAEFGGDPSQMLAQAYAAGVHSVVIPAVEPGNFAAVRDLAHASGQVYALGVHPLYVERVNEADFSQLRRAVLQARDDPQCVALGEIGLDFFVQGVNRDRQLWWYEQQLRLARELGLPVLLHVRKSQDALLAGLRKLGWAQTGIGGIAHAFNGSRQQADAFIAQGFRLGFGGAMTFERALNIRRLAAQLPDSSLVLETDAPDMRPEWLARAEQLQPNMPAELPRIAQTLATLRGWTPGQTASITTANALAALPRLASWLEMRGAAKGKVLRTLL</sequence>
<protein>
    <submittedName>
        <fullName evidence="3">Putative deoxyribonuclease (TatD family)</fullName>
    </submittedName>
</protein>
<dbReference type="GO" id="GO:0046872">
    <property type="term" value="F:metal ion binding"/>
    <property type="evidence" value="ECO:0007669"/>
    <property type="project" value="UniProtKB-KW"/>
</dbReference>
<dbReference type="InterPro" id="IPR032466">
    <property type="entry name" value="Metal_Hydrolase"/>
</dbReference>